<dbReference type="EMBL" id="AHMY02000050">
    <property type="protein sequence ID" value="EKO15096.1"/>
    <property type="molecule type" value="Genomic_DNA"/>
</dbReference>
<dbReference type="Gene3D" id="1.10.486.10">
    <property type="entry name" value="PCRA, domain 4"/>
    <property type="match status" value="1"/>
</dbReference>
<evidence type="ECO:0000256" key="12">
    <source>
        <dbReference type="PROSITE-ProRule" id="PRU00560"/>
    </source>
</evidence>
<keyword evidence="7" id="KW-0413">Isomerase</keyword>
<dbReference type="Proteomes" id="UP000006253">
    <property type="component" value="Unassembled WGS sequence"/>
</dbReference>
<protein>
    <recommendedName>
        <fullName evidence="9">DNA 3'-5' helicase</fullName>
        <ecNumber evidence="9">5.6.2.4</ecNumber>
    </recommendedName>
    <alternativeName>
        <fullName evidence="10">DNA 3'-5' helicase II</fullName>
    </alternativeName>
</protein>
<dbReference type="InterPro" id="IPR000212">
    <property type="entry name" value="DNA_helicase_UvrD/REP"/>
</dbReference>
<dbReference type="CDD" id="cd18807">
    <property type="entry name" value="SF1_C_UvrD"/>
    <property type="match status" value="1"/>
</dbReference>
<dbReference type="FunFam" id="1.10.486.10:FF:000008">
    <property type="entry name" value="DNA helicase"/>
    <property type="match status" value="1"/>
</dbReference>
<dbReference type="EC" id="5.6.2.4" evidence="9"/>
<reference evidence="15 16" key="1">
    <citation type="submission" date="2012-10" db="EMBL/GenBank/DDBJ databases">
        <authorList>
            <person name="Harkins D.M."/>
            <person name="Durkin A.S."/>
            <person name="Brinkac L.M."/>
            <person name="Selengut J.D."/>
            <person name="Sanka R."/>
            <person name="DePew J."/>
            <person name="Purushe J."/>
            <person name="Peacock S.J."/>
            <person name="Thaipadungpanit J."/>
            <person name="Wuthiekanun V.W."/>
            <person name="Day N.P."/>
            <person name="Vinetz J.M."/>
            <person name="Sutton G.G."/>
            <person name="Nelson W.C."/>
            <person name="Fouts D.E."/>
        </authorList>
    </citation>
    <scope>NUCLEOTIDE SEQUENCE [LARGE SCALE GENOMIC DNA]</scope>
    <source>
        <strain evidence="15 16">H1</strain>
    </source>
</reference>
<evidence type="ECO:0000259" key="13">
    <source>
        <dbReference type="PROSITE" id="PS51198"/>
    </source>
</evidence>
<dbReference type="GO" id="GO:0005829">
    <property type="term" value="C:cytosol"/>
    <property type="evidence" value="ECO:0007669"/>
    <property type="project" value="TreeGrafter"/>
</dbReference>
<dbReference type="InterPro" id="IPR014016">
    <property type="entry name" value="UvrD-like_ATP-bd"/>
</dbReference>
<dbReference type="InterPro" id="IPR013986">
    <property type="entry name" value="DExx_box_DNA_helicase_dom_sf"/>
</dbReference>
<evidence type="ECO:0000256" key="8">
    <source>
        <dbReference type="ARBA" id="ARBA00034617"/>
    </source>
</evidence>
<evidence type="ECO:0000313" key="15">
    <source>
        <dbReference type="EMBL" id="EKO15096.1"/>
    </source>
</evidence>
<dbReference type="AlphaFoldDB" id="A0A0E2BD48"/>
<dbReference type="InterPro" id="IPR027417">
    <property type="entry name" value="P-loop_NTPase"/>
</dbReference>
<evidence type="ECO:0000256" key="3">
    <source>
        <dbReference type="ARBA" id="ARBA00022801"/>
    </source>
</evidence>
<comment type="catalytic activity">
    <reaction evidence="11">
        <text>ATP + H2O = ADP + phosphate + H(+)</text>
        <dbReference type="Rhea" id="RHEA:13065"/>
        <dbReference type="ChEBI" id="CHEBI:15377"/>
        <dbReference type="ChEBI" id="CHEBI:15378"/>
        <dbReference type="ChEBI" id="CHEBI:30616"/>
        <dbReference type="ChEBI" id="CHEBI:43474"/>
        <dbReference type="ChEBI" id="CHEBI:456216"/>
        <dbReference type="EC" id="5.6.2.4"/>
    </reaction>
</comment>
<dbReference type="GO" id="GO:0000725">
    <property type="term" value="P:recombinational repair"/>
    <property type="evidence" value="ECO:0007669"/>
    <property type="project" value="TreeGrafter"/>
</dbReference>
<comment type="caution">
    <text evidence="15">The sequence shown here is derived from an EMBL/GenBank/DDBJ whole genome shotgun (WGS) entry which is preliminary data.</text>
</comment>
<dbReference type="PANTHER" id="PTHR11070:SF2">
    <property type="entry name" value="ATP-DEPENDENT DNA HELICASE SRS2"/>
    <property type="match status" value="1"/>
</dbReference>
<dbReference type="GO" id="GO:0033202">
    <property type="term" value="C:DNA helicase complex"/>
    <property type="evidence" value="ECO:0007669"/>
    <property type="project" value="TreeGrafter"/>
</dbReference>
<evidence type="ECO:0000256" key="6">
    <source>
        <dbReference type="ARBA" id="ARBA00023125"/>
    </source>
</evidence>
<evidence type="ECO:0000313" key="16">
    <source>
        <dbReference type="Proteomes" id="UP000006253"/>
    </source>
</evidence>
<accession>A0A0E2BD48</accession>
<dbReference type="GO" id="GO:0003677">
    <property type="term" value="F:DNA binding"/>
    <property type="evidence" value="ECO:0007669"/>
    <property type="project" value="UniProtKB-KW"/>
</dbReference>
<sequence length="674" mass="77721">MKLSPEQEKAVRHVDGPILIFAGAGSGKTRVISNRIAHLIENAGVPAGKIVALSFTNKSAREMEERVRKMIPRQKLKGIVLSTFHSLGLNILKKHIGLLGYKHPFLLMNQNDQEGFLTTLLIANKVELKKAKVSEVLGKISRIKNSGLAYREYLDSSLVESDQVANLVYDSYQKSLKEQNSLDFDDLILLPGVLLREFSEVREEYHKKYQYFMVDEFQDTNQTQYVFLRALMGENRNLCVVGDDDQSIYAFRGSDLSLILNFEKDFPEANVVRLLENYRSTSVIIQGANSLIKNNLSRKSKELFSSIPGGRKIRYLERMDEKDEAAYVVDCIREEMIKDARIGSQISILFRTNFQTRPFEEELRSRSIAYKLVGGYNFFDRKEVRDMISYIRLIANTRDDASLLRILNYPKRGIGPGSISLIHEKASQMGESLYEILFRVCESPDFIPNLQKKIQSEIYNFVNLIERTKKKFSTAPKMYYAFREFIQEVGIEKEILLEEKDEKVAKARTFNLSELVNMMSYFEENHDSPEKPTLFDFINRLNLLMEDENPSDEDKEDNRVQLLTIHQSKGLEFESVYVPGMEEGILPNSRVLTEESSVDEERRLLYVAMTRARKHLCLTGAVNRRKFGEQIATQASRFLTEIDPETMDWVSNDEVRQQETEDFFAELEKLKTGS</sequence>
<evidence type="ECO:0000256" key="9">
    <source>
        <dbReference type="ARBA" id="ARBA00034808"/>
    </source>
</evidence>
<feature type="binding site" evidence="12">
    <location>
        <begin position="22"/>
        <end position="29"/>
    </location>
    <ligand>
        <name>ATP</name>
        <dbReference type="ChEBI" id="CHEBI:30616"/>
    </ligand>
</feature>
<organism evidence="15 16">
    <name type="scientific">Leptospira kirschneri str. H1</name>
    <dbReference type="NCBI Taxonomy" id="1049966"/>
    <lineage>
        <taxon>Bacteria</taxon>
        <taxon>Pseudomonadati</taxon>
        <taxon>Spirochaetota</taxon>
        <taxon>Spirochaetia</taxon>
        <taxon>Leptospirales</taxon>
        <taxon>Leptospiraceae</taxon>
        <taxon>Leptospira</taxon>
    </lineage>
</organism>
<evidence type="ECO:0000256" key="5">
    <source>
        <dbReference type="ARBA" id="ARBA00022840"/>
    </source>
</evidence>
<comment type="similarity">
    <text evidence="1">Belongs to the helicase family. UvrD subfamily.</text>
</comment>
<dbReference type="PANTHER" id="PTHR11070">
    <property type="entry name" value="UVRD / RECB / PCRA DNA HELICASE FAMILY MEMBER"/>
    <property type="match status" value="1"/>
</dbReference>
<evidence type="ECO:0000256" key="11">
    <source>
        <dbReference type="ARBA" id="ARBA00048988"/>
    </source>
</evidence>
<dbReference type="PROSITE" id="PS51198">
    <property type="entry name" value="UVRD_HELICASE_ATP_BIND"/>
    <property type="match status" value="1"/>
</dbReference>
<comment type="catalytic activity">
    <reaction evidence="8">
        <text>Couples ATP hydrolysis with the unwinding of duplex DNA by translocating in the 3'-5' direction.</text>
        <dbReference type="EC" id="5.6.2.4"/>
    </reaction>
</comment>
<name>A0A0E2BD48_9LEPT</name>
<dbReference type="Gene3D" id="1.10.10.160">
    <property type="match status" value="1"/>
</dbReference>
<evidence type="ECO:0000256" key="2">
    <source>
        <dbReference type="ARBA" id="ARBA00022741"/>
    </source>
</evidence>
<feature type="domain" description="UvrD-like helicase ATP-binding" evidence="13">
    <location>
        <begin position="1"/>
        <end position="281"/>
    </location>
</feature>
<dbReference type="Pfam" id="PF00580">
    <property type="entry name" value="UvrD-helicase"/>
    <property type="match status" value="1"/>
</dbReference>
<dbReference type="GO" id="GO:0016887">
    <property type="term" value="F:ATP hydrolysis activity"/>
    <property type="evidence" value="ECO:0007669"/>
    <property type="project" value="RHEA"/>
</dbReference>
<keyword evidence="5 12" id="KW-0067">ATP-binding</keyword>
<dbReference type="Pfam" id="PF13361">
    <property type="entry name" value="UvrD_C"/>
    <property type="match status" value="1"/>
</dbReference>
<dbReference type="RefSeq" id="WP_004765920.1">
    <property type="nucleotide sequence ID" value="NZ_AHMY02000050.1"/>
</dbReference>
<evidence type="ECO:0000256" key="10">
    <source>
        <dbReference type="ARBA" id="ARBA00034923"/>
    </source>
</evidence>
<dbReference type="GO" id="GO:0043138">
    <property type="term" value="F:3'-5' DNA helicase activity"/>
    <property type="evidence" value="ECO:0007669"/>
    <property type="project" value="UniProtKB-EC"/>
</dbReference>
<dbReference type="CDD" id="cd17932">
    <property type="entry name" value="DEXQc_UvrD"/>
    <property type="match status" value="1"/>
</dbReference>
<dbReference type="GO" id="GO:0005524">
    <property type="term" value="F:ATP binding"/>
    <property type="evidence" value="ECO:0007669"/>
    <property type="project" value="UniProtKB-UniRule"/>
</dbReference>
<feature type="domain" description="UvrD-like helicase C-terminal" evidence="14">
    <location>
        <begin position="282"/>
        <end position="570"/>
    </location>
</feature>
<dbReference type="PROSITE" id="PS51217">
    <property type="entry name" value="UVRD_HELICASE_CTER"/>
    <property type="match status" value="1"/>
</dbReference>
<dbReference type="Gene3D" id="3.40.50.300">
    <property type="entry name" value="P-loop containing nucleotide triphosphate hydrolases"/>
    <property type="match status" value="2"/>
</dbReference>
<keyword evidence="4 12" id="KW-0347">Helicase</keyword>
<evidence type="ECO:0000256" key="1">
    <source>
        <dbReference type="ARBA" id="ARBA00009922"/>
    </source>
</evidence>
<gene>
    <name evidence="15" type="ORF">LEP1GSC081_4447</name>
</gene>
<evidence type="ECO:0000259" key="14">
    <source>
        <dbReference type="PROSITE" id="PS51217"/>
    </source>
</evidence>
<keyword evidence="6" id="KW-0238">DNA-binding</keyword>
<evidence type="ECO:0000256" key="7">
    <source>
        <dbReference type="ARBA" id="ARBA00023235"/>
    </source>
</evidence>
<dbReference type="InterPro" id="IPR014017">
    <property type="entry name" value="DNA_helicase_UvrD-like_C"/>
</dbReference>
<keyword evidence="2 12" id="KW-0547">Nucleotide-binding</keyword>
<evidence type="ECO:0000256" key="4">
    <source>
        <dbReference type="ARBA" id="ARBA00022806"/>
    </source>
</evidence>
<dbReference type="SUPFAM" id="SSF52540">
    <property type="entry name" value="P-loop containing nucleoside triphosphate hydrolases"/>
    <property type="match status" value="1"/>
</dbReference>
<keyword evidence="3 12" id="KW-0378">Hydrolase</keyword>
<proteinExistence type="inferred from homology"/>